<evidence type="ECO:0000313" key="1">
    <source>
        <dbReference type="EMBL" id="GEL45137.1"/>
    </source>
</evidence>
<sequence>MGGSPYGGGVTDRITTRGLGRALLARQHLLDRTPTDAVAVVAHLVALQSQTPTSAYLALHARVDGFAHADLAVPMLDRRVGRLALLRDTVHLATADDALALWPVLAPTLRRHLTANVSAAPTLRQVDLDELRRVARAVLDADGPLTAGDLGARLARTWPGLDPRALAMGARGLLPLVQVTPRGVWGRSMPTTWTPADAWFGAPVAEPTDPEITAAIGT</sequence>
<evidence type="ECO:0000313" key="2">
    <source>
        <dbReference type="Proteomes" id="UP000321723"/>
    </source>
</evidence>
<comment type="caution">
    <text evidence="1">The sequence shown here is derived from an EMBL/GenBank/DDBJ whole genome shotgun (WGS) entry which is preliminary data.</text>
</comment>
<dbReference type="Proteomes" id="UP000321723">
    <property type="component" value="Unassembled WGS sequence"/>
</dbReference>
<organism evidence="1 2">
    <name type="scientific">Cellulomonas hominis</name>
    <dbReference type="NCBI Taxonomy" id="156981"/>
    <lineage>
        <taxon>Bacteria</taxon>
        <taxon>Bacillati</taxon>
        <taxon>Actinomycetota</taxon>
        <taxon>Actinomycetes</taxon>
        <taxon>Micrococcales</taxon>
        <taxon>Cellulomonadaceae</taxon>
        <taxon>Cellulomonas</taxon>
    </lineage>
</organism>
<dbReference type="PANTHER" id="PTHR38479">
    <property type="entry name" value="LMO0824 PROTEIN"/>
    <property type="match status" value="1"/>
</dbReference>
<dbReference type="AlphaFoldDB" id="A0A511FA55"/>
<dbReference type="EMBL" id="BJVQ01000002">
    <property type="protein sequence ID" value="GEL45137.1"/>
    <property type="molecule type" value="Genomic_DNA"/>
</dbReference>
<protein>
    <recommendedName>
        <fullName evidence="3">Winged helix DNA-binding domain-containing protein</fullName>
    </recommendedName>
</protein>
<keyword evidence="2" id="KW-1185">Reference proteome</keyword>
<dbReference type="OrthoDB" id="9148135at2"/>
<accession>A0A511FA55</accession>
<name>A0A511FA55_9CELL</name>
<reference evidence="1 2" key="1">
    <citation type="submission" date="2019-07" db="EMBL/GenBank/DDBJ databases">
        <title>Whole genome shotgun sequence of Cellulomonas hominis NBRC 16055.</title>
        <authorList>
            <person name="Hosoyama A."/>
            <person name="Uohara A."/>
            <person name="Ohji S."/>
            <person name="Ichikawa N."/>
        </authorList>
    </citation>
    <scope>NUCLEOTIDE SEQUENCE [LARGE SCALE GENOMIC DNA]</scope>
    <source>
        <strain evidence="1 2">NBRC 16055</strain>
    </source>
</reference>
<dbReference type="InterPro" id="IPR009351">
    <property type="entry name" value="AlkZ-like"/>
</dbReference>
<gene>
    <name evidence="1" type="ORF">CHO01_02530</name>
</gene>
<proteinExistence type="predicted"/>
<dbReference type="Pfam" id="PF06224">
    <property type="entry name" value="AlkZ-like"/>
    <property type="match status" value="1"/>
</dbReference>
<dbReference type="PANTHER" id="PTHR38479:SF2">
    <property type="entry name" value="WINGED HELIX DNA-BINDING DOMAIN-CONTAINING PROTEIN"/>
    <property type="match status" value="1"/>
</dbReference>
<evidence type="ECO:0008006" key="3">
    <source>
        <dbReference type="Google" id="ProtNLM"/>
    </source>
</evidence>